<dbReference type="GO" id="GO:0005524">
    <property type="term" value="F:ATP binding"/>
    <property type="evidence" value="ECO:0007669"/>
    <property type="project" value="UniProtKB-KW"/>
</dbReference>
<evidence type="ECO:0000313" key="9">
    <source>
        <dbReference type="EMBL" id="MFD1671658.1"/>
    </source>
</evidence>
<dbReference type="PROSITE" id="PS00211">
    <property type="entry name" value="ABC_TRANSPORTER_1"/>
    <property type="match status" value="1"/>
</dbReference>
<dbReference type="Gene3D" id="3.40.50.300">
    <property type="entry name" value="P-loop containing nucleotide triphosphate hydrolases"/>
    <property type="match status" value="1"/>
</dbReference>
<dbReference type="InterPro" id="IPR050086">
    <property type="entry name" value="MetN_ABC_transporter-like"/>
</dbReference>
<dbReference type="SUPFAM" id="SSF52540">
    <property type="entry name" value="P-loop containing nucleoside triphosphate hydrolases"/>
    <property type="match status" value="1"/>
</dbReference>
<name>A0ABW4J7M1_9LACO</name>
<dbReference type="Gene3D" id="3.30.70.260">
    <property type="match status" value="1"/>
</dbReference>
<keyword evidence="5" id="KW-1278">Translocase</keyword>
<dbReference type="EMBL" id="JBHTOP010000019">
    <property type="protein sequence ID" value="MFD1671658.1"/>
    <property type="molecule type" value="Genomic_DNA"/>
</dbReference>
<keyword evidence="2" id="KW-1003">Cell membrane</keyword>
<dbReference type="PANTHER" id="PTHR43166">
    <property type="entry name" value="AMINO ACID IMPORT ATP-BINDING PROTEIN"/>
    <property type="match status" value="1"/>
</dbReference>
<protein>
    <submittedName>
        <fullName evidence="9">Methionine ABC transporter ATP-binding protein</fullName>
    </submittedName>
</protein>
<dbReference type="SMART" id="SM00382">
    <property type="entry name" value="AAA"/>
    <property type="match status" value="1"/>
</dbReference>
<accession>A0ABW4J7M1</accession>
<dbReference type="RefSeq" id="WP_125715471.1">
    <property type="nucleotide sequence ID" value="NZ_JBHTOP010000019.1"/>
</dbReference>
<dbReference type="PROSITE" id="PS50893">
    <property type="entry name" value="ABC_TRANSPORTER_2"/>
    <property type="match status" value="1"/>
</dbReference>
<keyword evidence="1" id="KW-0813">Transport</keyword>
<dbReference type="InterPro" id="IPR003439">
    <property type="entry name" value="ABC_transporter-like_ATP-bd"/>
</dbReference>
<reference evidence="10" key="1">
    <citation type="journal article" date="2019" name="Int. J. Syst. Evol. Microbiol.">
        <title>The Global Catalogue of Microorganisms (GCM) 10K type strain sequencing project: providing services to taxonomists for standard genome sequencing and annotation.</title>
        <authorList>
            <consortium name="The Broad Institute Genomics Platform"/>
            <consortium name="The Broad Institute Genome Sequencing Center for Infectious Disease"/>
            <person name="Wu L."/>
            <person name="Ma J."/>
        </authorList>
    </citation>
    <scope>NUCLEOTIDE SEQUENCE [LARGE SCALE GENOMIC DNA]</scope>
    <source>
        <strain evidence="10">CCM 8896</strain>
    </source>
</reference>
<evidence type="ECO:0000256" key="3">
    <source>
        <dbReference type="ARBA" id="ARBA00022741"/>
    </source>
</evidence>
<proteinExistence type="predicted"/>
<evidence type="ECO:0000256" key="6">
    <source>
        <dbReference type="ARBA" id="ARBA00022970"/>
    </source>
</evidence>
<evidence type="ECO:0000256" key="7">
    <source>
        <dbReference type="ARBA" id="ARBA00023136"/>
    </source>
</evidence>
<dbReference type="InterPro" id="IPR027417">
    <property type="entry name" value="P-loop_NTPase"/>
</dbReference>
<evidence type="ECO:0000259" key="8">
    <source>
        <dbReference type="PROSITE" id="PS50893"/>
    </source>
</evidence>
<evidence type="ECO:0000313" key="10">
    <source>
        <dbReference type="Proteomes" id="UP001597267"/>
    </source>
</evidence>
<keyword evidence="7" id="KW-0472">Membrane</keyword>
<sequence>MDSKALITLNHIDVTFQQNQQTALHAVKDASLTINKGDIYGIIGDSGAGKSTLVRTINLLQRPTNGDVFVNQQNLTTLSAADLRQARKKIGMIFQHFNLMASRTIEENIVFSIKRSALSKKQQHEKAQQLLAYVGLLDKKDVYPRQLSGGQKQRVAIARALANNPEILISDEATSALDPKTTNTILDLLKRLNSELNLTIVLITHELSVAKKICNKLAVMQHGEILEQNETLRIFTQPQNPETATFITQASAENRVLQQLIGQQTATERLFLLTYEANTANQTLLVDLYQDYQVIPKVIYSTTEMIQGRLITKTLISLTENYPESLIPALQQRGIQIMQQTKEA</sequence>
<keyword evidence="10" id="KW-1185">Reference proteome</keyword>
<gene>
    <name evidence="9" type="ORF">ACFQ5M_06105</name>
</gene>
<evidence type="ECO:0000256" key="2">
    <source>
        <dbReference type="ARBA" id="ARBA00022475"/>
    </source>
</evidence>
<dbReference type="InterPro" id="IPR017871">
    <property type="entry name" value="ABC_transporter-like_CS"/>
</dbReference>
<dbReference type="Pfam" id="PF00005">
    <property type="entry name" value="ABC_tran"/>
    <property type="match status" value="1"/>
</dbReference>
<evidence type="ECO:0000256" key="4">
    <source>
        <dbReference type="ARBA" id="ARBA00022840"/>
    </source>
</evidence>
<keyword evidence="3" id="KW-0547">Nucleotide-binding</keyword>
<keyword evidence="4 9" id="KW-0067">ATP-binding</keyword>
<comment type="caution">
    <text evidence="9">The sequence shown here is derived from an EMBL/GenBank/DDBJ whole genome shotgun (WGS) entry which is preliminary data.</text>
</comment>
<organism evidence="9 10">
    <name type="scientific">Agrilactobacillus yilanensis</name>
    <dbReference type="NCBI Taxonomy" id="2485997"/>
    <lineage>
        <taxon>Bacteria</taxon>
        <taxon>Bacillati</taxon>
        <taxon>Bacillota</taxon>
        <taxon>Bacilli</taxon>
        <taxon>Lactobacillales</taxon>
        <taxon>Lactobacillaceae</taxon>
        <taxon>Agrilactobacillus</taxon>
    </lineage>
</organism>
<dbReference type="PANTHER" id="PTHR43166:SF30">
    <property type="entry name" value="METHIONINE IMPORT ATP-BINDING PROTEIN METN"/>
    <property type="match status" value="1"/>
</dbReference>
<evidence type="ECO:0000256" key="5">
    <source>
        <dbReference type="ARBA" id="ARBA00022967"/>
    </source>
</evidence>
<dbReference type="Proteomes" id="UP001597267">
    <property type="component" value="Unassembled WGS sequence"/>
</dbReference>
<feature type="domain" description="ABC transporter" evidence="8">
    <location>
        <begin position="9"/>
        <end position="247"/>
    </location>
</feature>
<keyword evidence="6" id="KW-0029">Amino-acid transport</keyword>
<dbReference type="InterPro" id="IPR003593">
    <property type="entry name" value="AAA+_ATPase"/>
</dbReference>
<evidence type="ECO:0000256" key="1">
    <source>
        <dbReference type="ARBA" id="ARBA00022448"/>
    </source>
</evidence>